<feature type="transmembrane region" description="Helical" evidence="1">
    <location>
        <begin position="6"/>
        <end position="37"/>
    </location>
</feature>
<gene>
    <name evidence="2" type="ORF">XELAEV_18033080mg</name>
</gene>
<sequence length="82" mass="9129">MEIGANLLQVVLVCVCVYVCAFEAVCAYLLHAYVYMIQDIEMFQCGFKWFLLCVQLCLFGVLISECISTTLLASSSVFNLGL</sequence>
<reference evidence="3" key="1">
    <citation type="journal article" date="2016" name="Nature">
        <title>Genome evolution in the allotetraploid frog Xenopus laevis.</title>
        <authorList>
            <person name="Session A.M."/>
            <person name="Uno Y."/>
            <person name="Kwon T."/>
            <person name="Chapman J.A."/>
            <person name="Toyoda A."/>
            <person name="Takahashi S."/>
            <person name="Fukui A."/>
            <person name="Hikosaka A."/>
            <person name="Suzuki A."/>
            <person name="Kondo M."/>
            <person name="van Heeringen S.J."/>
            <person name="Quigley I."/>
            <person name="Heinz S."/>
            <person name="Ogino H."/>
            <person name="Ochi H."/>
            <person name="Hellsten U."/>
            <person name="Lyons J.B."/>
            <person name="Simakov O."/>
            <person name="Putnam N."/>
            <person name="Stites J."/>
            <person name="Kuroki Y."/>
            <person name="Tanaka T."/>
            <person name="Michiue T."/>
            <person name="Watanabe M."/>
            <person name="Bogdanovic O."/>
            <person name="Lister R."/>
            <person name="Georgiou G."/>
            <person name="Paranjpe S.S."/>
            <person name="van Kruijsbergen I."/>
            <person name="Shu S."/>
            <person name="Carlson J."/>
            <person name="Kinoshita T."/>
            <person name="Ohta Y."/>
            <person name="Mawaribuchi S."/>
            <person name="Jenkins J."/>
            <person name="Grimwood J."/>
            <person name="Schmutz J."/>
            <person name="Mitros T."/>
            <person name="Mozaffari S.V."/>
            <person name="Suzuki Y."/>
            <person name="Haramoto Y."/>
            <person name="Yamamoto T.S."/>
            <person name="Takagi C."/>
            <person name="Heald R."/>
            <person name="Miller K."/>
            <person name="Haudenschild C."/>
            <person name="Kitzman J."/>
            <person name="Nakayama T."/>
            <person name="Izutsu Y."/>
            <person name="Robert J."/>
            <person name="Fortriede J."/>
            <person name="Burns K."/>
            <person name="Lotay V."/>
            <person name="Karimi K."/>
            <person name="Yasuoka Y."/>
            <person name="Dichmann D.S."/>
            <person name="Flajnik M.F."/>
            <person name="Houston D.W."/>
            <person name="Shendure J."/>
            <person name="DuPasquier L."/>
            <person name="Vize P.D."/>
            <person name="Zorn A.M."/>
            <person name="Ito M."/>
            <person name="Marcotte E.M."/>
            <person name="Wallingford J.B."/>
            <person name="Ito Y."/>
            <person name="Asashima M."/>
            <person name="Ueno N."/>
            <person name="Matsuda Y."/>
            <person name="Veenstra G.J."/>
            <person name="Fujiyama A."/>
            <person name="Harland R.M."/>
            <person name="Taira M."/>
            <person name="Rokhsar D.S."/>
        </authorList>
    </citation>
    <scope>NUCLEOTIDE SEQUENCE [LARGE SCALE GENOMIC DNA]</scope>
    <source>
        <strain evidence="3">J</strain>
    </source>
</reference>
<keyword evidence="1" id="KW-1133">Transmembrane helix</keyword>
<evidence type="ECO:0000313" key="2">
    <source>
        <dbReference type="EMBL" id="OCT74114.1"/>
    </source>
</evidence>
<dbReference type="Proteomes" id="UP000694892">
    <property type="component" value="Chromosome 6S"/>
</dbReference>
<evidence type="ECO:0000256" key="1">
    <source>
        <dbReference type="SAM" id="Phobius"/>
    </source>
</evidence>
<evidence type="ECO:0000313" key="3">
    <source>
        <dbReference type="Proteomes" id="UP000694892"/>
    </source>
</evidence>
<keyword evidence="1" id="KW-0812">Transmembrane</keyword>
<keyword evidence="1" id="KW-0472">Membrane</keyword>
<organism evidence="2 3">
    <name type="scientific">Xenopus laevis</name>
    <name type="common">African clawed frog</name>
    <dbReference type="NCBI Taxonomy" id="8355"/>
    <lineage>
        <taxon>Eukaryota</taxon>
        <taxon>Metazoa</taxon>
        <taxon>Chordata</taxon>
        <taxon>Craniata</taxon>
        <taxon>Vertebrata</taxon>
        <taxon>Euteleostomi</taxon>
        <taxon>Amphibia</taxon>
        <taxon>Batrachia</taxon>
        <taxon>Anura</taxon>
        <taxon>Pipoidea</taxon>
        <taxon>Pipidae</taxon>
        <taxon>Xenopodinae</taxon>
        <taxon>Xenopus</taxon>
        <taxon>Xenopus</taxon>
    </lineage>
</organism>
<feature type="transmembrane region" description="Helical" evidence="1">
    <location>
        <begin position="49"/>
        <end position="73"/>
    </location>
</feature>
<proteinExistence type="predicted"/>
<protein>
    <submittedName>
        <fullName evidence="2">Uncharacterized protein</fullName>
    </submittedName>
</protein>
<dbReference type="EMBL" id="CM004477">
    <property type="protein sequence ID" value="OCT74114.1"/>
    <property type="molecule type" value="Genomic_DNA"/>
</dbReference>
<dbReference type="AlphaFoldDB" id="A0A974CIN1"/>
<accession>A0A974CIN1</accession>
<name>A0A974CIN1_XENLA</name>